<comment type="cofactor">
    <cofactor evidence="12">
        <name>a divalent metal cation</name>
        <dbReference type="ChEBI" id="CHEBI:60240"/>
    </cofactor>
    <text evidence="12">Binds 1 divalent metal cation per subunit.</text>
</comment>
<proteinExistence type="inferred from homology"/>
<dbReference type="CDD" id="cd00854">
    <property type="entry name" value="NagA"/>
    <property type="match status" value="1"/>
</dbReference>
<keyword evidence="15" id="KW-1185">Reference proteome</keyword>
<dbReference type="Gene3D" id="2.30.40.10">
    <property type="entry name" value="Urease, subunit C, domain 1"/>
    <property type="match status" value="1"/>
</dbReference>
<evidence type="ECO:0000256" key="9">
    <source>
        <dbReference type="PIRNR" id="PIRNR038994"/>
    </source>
</evidence>
<gene>
    <name evidence="14" type="ORF">E6C60_2997</name>
</gene>
<comment type="pathway">
    <text evidence="8">Amino-sugar metabolism; N-acetylneuraminate degradation; D-fructose 6-phosphate from N-acetylneuraminate: step 4/5.</text>
</comment>
<name>A0A4P8XME5_9BACL</name>
<accession>A0A4P8XME5</accession>
<dbReference type="Proteomes" id="UP000300879">
    <property type="component" value="Chromosome"/>
</dbReference>
<evidence type="ECO:0000256" key="4">
    <source>
        <dbReference type="ARBA" id="ARBA00022723"/>
    </source>
</evidence>
<feature type="binding site" evidence="11">
    <location>
        <begin position="307"/>
        <end position="309"/>
    </location>
    <ligand>
        <name>substrate</name>
    </ligand>
</feature>
<sequence>MKTLWKNADIIRPGQRLSGGQLLIDSNGVIEAIGARIECPSEPLQVRDGEGLTLVPGFIDVHVHGGDGCNVMDAQEVSLERMSVFHAAHGTTGFLATTNTSSQEHIVSALSCAAGVIQKGTGGADILGIHLEGPFISLKRKGAQLADDVRNPSPEQIEELLQAAENRIKLVTLAPELEGGMDAVEQFLAAGVTVSAGHSDATFKQMEAAVALGVNHTTHHFNGMSPLHHREPGLAGAGLLLPQLTVELIADGYHVHPAVVKMMYDLKSSDGICAITDAVTSCGLPDGDYGHKVMKDGLVYLKGTDTLAGSSLTMIQAVRNVLAFTGLALEDIISSFTSVPARQIGVDGFKGSLAPGKDADFVVLDAGLNVVSTWVRGKAVYEAGM</sequence>
<evidence type="ECO:0000256" key="12">
    <source>
        <dbReference type="PIRSR" id="PIRSR038994-3"/>
    </source>
</evidence>
<evidence type="ECO:0000256" key="2">
    <source>
        <dbReference type="ARBA" id="ARBA00011899"/>
    </source>
</evidence>
<feature type="binding site" evidence="11">
    <location>
        <position position="254"/>
    </location>
    <ligand>
        <name>substrate</name>
    </ligand>
</feature>
<dbReference type="AlphaFoldDB" id="A0A4P8XME5"/>
<feature type="domain" description="Amidohydrolase-related" evidence="13">
    <location>
        <begin position="53"/>
        <end position="380"/>
    </location>
</feature>
<feature type="binding site" evidence="12">
    <location>
        <position position="132"/>
    </location>
    <ligand>
        <name>Zn(2+)</name>
        <dbReference type="ChEBI" id="CHEBI:29105"/>
    </ligand>
</feature>
<organism evidence="14 15">
    <name type="scientific">Paenibacillus algicola</name>
    <dbReference type="NCBI Taxonomy" id="2565926"/>
    <lineage>
        <taxon>Bacteria</taxon>
        <taxon>Bacillati</taxon>
        <taxon>Bacillota</taxon>
        <taxon>Bacilli</taxon>
        <taxon>Bacillales</taxon>
        <taxon>Paenibacillaceae</taxon>
        <taxon>Paenibacillus</taxon>
    </lineage>
</organism>
<evidence type="ECO:0000313" key="14">
    <source>
        <dbReference type="EMBL" id="QCT03708.1"/>
    </source>
</evidence>
<dbReference type="FunFam" id="3.20.20.140:FF:000004">
    <property type="entry name" value="N-acetylglucosamine-6-phosphate deacetylase"/>
    <property type="match status" value="1"/>
</dbReference>
<feature type="binding site" evidence="11">
    <location>
        <position position="143"/>
    </location>
    <ligand>
        <name>substrate</name>
    </ligand>
</feature>
<dbReference type="GO" id="GO:0008448">
    <property type="term" value="F:N-acetylglucosamine-6-phosphate deacetylase activity"/>
    <property type="evidence" value="ECO:0007669"/>
    <property type="project" value="UniProtKB-EC"/>
</dbReference>
<feature type="binding site" evidence="12">
    <location>
        <position position="198"/>
    </location>
    <ligand>
        <name>Zn(2+)</name>
        <dbReference type="ChEBI" id="CHEBI:29105"/>
    </ligand>
</feature>
<dbReference type="RefSeq" id="WP_138226540.1">
    <property type="nucleotide sequence ID" value="NZ_CP040396.1"/>
</dbReference>
<dbReference type="InterPro" id="IPR003764">
    <property type="entry name" value="GlcNAc_6-P_deAcase"/>
</dbReference>
<dbReference type="InterPro" id="IPR011059">
    <property type="entry name" value="Metal-dep_hydrolase_composite"/>
</dbReference>
<dbReference type="PANTHER" id="PTHR11113:SF14">
    <property type="entry name" value="N-ACETYLGLUCOSAMINE-6-PHOSPHATE DEACETYLASE"/>
    <property type="match status" value="1"/>
</dbReference>
<evidence type="ECO:0000256" key="7">
    <source>
        <dbReference type="ARBA" id="ARBA00047647"/>
    </source>
</evidence>
<dbReference type="NCBIfam" id="TIGR00221">
    <property type="entry name" value="nagA"/>
    <property type="match status" value="1"/>
</dbReference>
<protein>
    <recommendedName>
        <fullName evidence="3">N-acetylglucosamine-6-phosphate deacetylase</fullName>
        <ecNumber evidence="2">3.5.1.25</ecNumber>
    </recommendedName>
</protein>
<evidence type="ECO:0000256" key="3">
    <source>
        <dbReference type="ARBA" id="ARBA00018029"/>
    </source>
</evidence>
<dbReference type="InterPro" id="IPR032466">
    <property type="entry name" value="Metal_Hydrolase"/>
</dbReference>
<evidence type="ECO:0000256" key="5">
    <source>
        <dbReference type="ARBA" id="ARBA00022801"/>
    </source>
</evidence>
<dbReference type="EC" id="3.5.1.25" evidence="2"/>
<dbReference type="EMBL" id="CP040396">
    <property type="protein sequence ID" value="QCT03708.1"/>
    <property type="molecule type" value="Genomic_DNA"/>
</dbReference>
<dbReference type="Pfam" id="PF01979">
    <property type="entry name" value="Amidohydro_1"/>
    <property type="match status" value="1"/>
</dbReference>
<evidence type="ECO:0000256" key="10">
    <source>
        <dbReference type="PIRSR" id="PIRSR038994-1"/>
    </source>
</evidence>
<dbReference type="InterPro" id="IPR006680">
    <property type="entry name" value="Amidohydro-rel"/>
</dbReference>
<comment type="similarity">
    <text evidence="1 9">Belongs to the metallo-dependent hydrolases superfamily. NagA family.</text>
</comment>
<keyword evidence="5 9" id="KW-0378">Hydrolase</keyword>
<evidence type="ECO:0000259" key="13">
    <source>
        <dbReference type="Pfam" id="PF01979"/>
    </source>
</evidence>
<dbReference type="SUPFAM" id="SSF51556">
    <property type="entry name" value="Metallo-dependent hydrolases"/>
    <property type="match status" value="1"/>
</dbReference>
<dbReference type="KEGG" id="palo:E6C60_2997"/>
<evidence type="ECO:0000256" key="1">
    <source>
        <dbReference type="ARBA" id="ARBA00010716"/>
    </source>
</evidence>
<dbReference type="OrthoDB" id="9776488at2"/>
<dbReference type="PANTHER" id="PTHR11113">
    <property type="entry name" value="N-ACETYLGLUCOSAMINE-6-PHOSPHATE DEACETYLASE"/>
    <property type="match status" value="1"/>
</dbReference>
<dbReference type="Gene3D" id="3.20.20.140">
    <property type="entry name" value="Metal-dependent hydrolases"/>
    <property type="match status" value="1"/>
</dbReference>
<reference evidence="14 15" key="1">
    <citation type="submission" date="2019-05" db="EMBL/GenBank/DDBJ databases">
        <authorList>
            <person name="Chen C."/>
        </authorList>
    </citation>
    <scope>NUCLEOTIDE SEQUENCE [LARGE SCALE GENOMIC DNA]</scope>
    <source>
        <strain evidence="14 15">HB172198</strain>
    </source>
</reference>
<comment type="catalytic activity">
    <reaction evidence="7">
        <text>N-acetyl-D-glucosamine 6-phosphate + H2O = D-glucosamine 6-phosphate + acetate</text>
        <dbReference type="Rhea" id="RHEA:22936"/>
        <dbReference type="ChEBI" id="CHEBI:15377"/>
        <dbReference type="ChEBI" id="CHEBI:30089"/>
        <dbReference type="ChEBI" id="CHEBI:57513"/>
        <dbReference type="ChEBI" id="CHEBI:58725"/>
        <dbReference type="EC" id="3.5.1.25"/>
    </reaction>
</comment>
<feature type="binding site" evidence="11">
    <location>
        <begin position="222"/>
        <end position="223"/>
    </location>
    <ligand>
        <name>substrate</name>
    </ligand>
</feature>
<feature type="active site" description="Proton donor/acceptor" evidence="10">
    <location>
        <position position="277"/>
    </location>
</feature>
<keyword evidence="6 9" id="KW-0119">Carbohydrate metabolism</keyword>
<keyword evidence="4 12" id="KW-0479">Metal-binding</keyword>
<feature type="binding site" evidence="12">
    <location>
        <position position="219"/>
    </location>
    <ligand>
        <name>Zn(2+)</name>
        <dbReference type="ChEBI" id="CHEBI:29105"/>
    </ligand>
</feature>
<dbReference type="SUPFAM" id="SSF51338">
    <property type="entry name" value="Composite domain of metallo-dependent hydrolases"/>
    <property type="match status" value="1"/>
</dbReference>
<dbReference type="GO" id="GO:0046872">
    <property type="term" value="F:metal ion binding"/>
    <property type="evidence" value="ECO:0007669"/>
    <property type="project" value="UniProtKB-KW"/>
</dbReference>
<evidence type="ECO:0000256" key="8">
    <source>
        <dbReference type="ARBA" id="ARBA00060590"/>
    </source>
</evidence>
<feature type="binding site" evidence="11">
    <location>
        <position position="230"/>
    </location>
    <ligand>
        <name>substrate</name>
    </ligand>
</feature>
<evidence type="ECO:0000256" key="11">
    <source>
        <dbReference type="PIRSR" id="PIRSR038994-2"/>
    </source>
</evidence>
<dbReference type="PIRSF" id="PIRSF038994">
    <property type="entry name" value="NagA"/>
    <property type="match status" value="1"/>
</dbReference>
<evidence type="ECO:0000256" key="6">
    <source>
        <dbReference type="ARBA" id="ARBA00023277"/>
    </source>
</evidence>
<dbReference type="GO" id="GO:0006046">
    <property type="term" value="P:N-acetylglucosamine catabolic process"/>
    <property type="evidence" value="ECO:0007669"/>
    <property type="project" value="TreeGrafter"/>
</dbReference>
<evidence type="ECO:0000313" key="15">
    <source>
        <dbReference type="Proteomes" id="UP000300879"/>
    </source>
</evidence>